<dbReference type="PANTHER" id="PTHR23180:SF160">
    <property type="entry name" value="ADP-RIBOSYLATION FACTOR GTPASE-ACTIVATING PROTEIN EFFECTOR PROTEIN 1"/>
    <property type="match status" value="1"/>
</dbReference>
<dbReference type="PROSITE" id="PS50003">
    <property type="entry name" value="PH_DOMAIN"/>
    <property type="match status" value="1"/>
</dbReference>
<evidence type="ECO:0000256" key="2">
    <source>
        <dbReference type="ARBA" id="ARBA00022771"/>
    </source>
</evidence>
<organism evidence="9">
    <name type="scientific">Blastobotrys adeninivorans</name>
    <name type="common">Yeast</name>
    <name type="synonym">Arxula adeninivorans</name>
    <dbReference type="NCBI Taxonomy" id="409370"/>
    <lineage>
        <taxon>Eukaryota</taxon>
        <taxon>Fungi</taxon>
        <taxon>Dikarya</taxon>
        <taxon>Ascomycota</taxon>
        <taxon>Saccharomycotina</taxon>
        <taxon>Dipodascomycetes</taxon>
        <taxon>Dipodascales</taxon>
        <taxon>Trichomonascaceae</taxon>
        <taxon>Blastobotrys</taxon>
    </lineage>
</organism>
<proteinExistence type="predicted"/>
<evidence type="ECO:0000259" key="7">
    <source>
        <dbReference type="PROSITE" id="PS50003"/>
    </source>
</evidence>
<evidence type="ECO:0000256" key="5">
    <source>
        <dbReference type="RuleBase" id="RU369028"/>
    </source>
</evidence>
<dbReference type="GO" id="GO:0005096">
    <property type="term" value="F:GTPase activator activity"/>
    <property type="evidence" value="ECO:0007669"/>
    <property type="project" value="UniProtKB-KW"/>
</dbReference>
<feature type="domain" description="Arf-GAP" evidence="8">
    <location>
        <begin position="878"/>
        <end position="998"/>
    </location>
</feature>
<dbReference type="PROSITE" id="PS50115">
    <property type="entry name" value="ARFGAP"/>
    <property type="match status" value="1"/>
</dbReference>
<dbReference type="InterPro" id="IPR027267">
    <property type="entry name" value="AH/BAR_dom_sf"/>
</dbReference>
<dbReference type="PANTHER" id="PTHR23180">
    <property type="entry name" value="CENTAURIN/ARF"/>
    <property type="match status" value="1"/>
</dbReference>
<dbReference type="InterPro" id="IPR001164">
    <property type="entry name" value="ArfGAP_dom"/>
</dbReference>
<dbReference type="InterPro" id="IPR004148">
    <property type="entry name" value="BAR_dom"/>
</dbReference>
<dbReference type="FunFam" id="2.30.29.30:FF:000252">
    <property type="entry name" value="ARF GTPase activator (Csx2)"/>
    <property type="match status" value="1"/>
</dbReference>
<keyword evidence="5" id="KW-0040">ANK repeat</keyword>
<keyword evidence="1 5" id="KW-0479">Metal-binding</keyword>
<dbReference type="Pfam" id="PF01412">
    <property type="entry name" value="ArfGap"/>
    <property type="match status" value="1"/>
</dbReference>
<reference evidence="9" key="2">
    <citation type="submission" date="2014-06" db="EMBL/GenBank/DDBJ databases">
        <title>The complete genome of Blastobotrys (Arxula) adeninivorans LS3 - a yeast of biotechnological interest.</title>
        <authorList>
            <person name="Kunze G."/>
            <person name="Gaillardin C."/>
            <person name="Czernicka M."/>
            <person name="Durrens P."/>
            <person name="Martin T."/>
            <person name="Boer E."/>
            <person name="Gabaldon T."/>
            <person name="Cruz J."/>
            <person name="Talla E."/>
            <person name="Marck C."/>
            <person name="Goffeau A."/>
            <person name="Barbe V."/>
            <person name="Baret P."/>
            <person name="Baronian K."/>
            <person name="Beier S."/>
            <person name="Bleykasten C."/>
            <person name="Bode R."/>
            <person name="Casaregola S."/>
            <person name="Despons L."/>
            <person name="Fairhead C."/>
            <person name="Giersberg M."/>
            <person name="Gierski P."/>
            <person name="Hahnel U."/>
            <person name="Hartmann A."/>
            <person name="Jankowska D."/>
            <person name="Jubin C."/>
            <person name="Jung P."/>
            <person name="Lafontaine I."/>
            <person name="Leh-Louis V."/>
            <person name="Lemaire M."/>
            <person name="Marcet-Houben M."/>
            <person name="Mascher M."/>
            <person name="Morel G."/>
            <person name="Richard G.-F."/>
            <person name="Riechen J."/>
            <person name="Sacerdot C."/>
            <person name="Sarkar A."/>
            <person name="Savel G."/>
            <person name="Schacherer J."/>
            <person name="Sherman D."/>
            <person name="Straub M.-L."/>
            <person name="Stein N."/>
            <person name="Thierry A."/>
            <person name="Trautwein-Schult A."/>
            <person name="Westhof E."/>
            <person name="Worch S."/>
            <person name="Dujon B."/>
            <person name="Souciet J.-L."/>
            <person name="Wincker P."/>
            <person name="Scholz U."/>
            <person name="Neuveglise N."/>
        </authorList>
    </citation>
    <scope>NUCLEOTIDE SEQUENCE</scope>
    <source>
        <strain evidence="9">LS3</strain>
    </source>
</reference>
<dbReference type="InterPro" id="IPR038508">
    <property type="entry name" value="ArfGAP_dom_sf"/>
</dbReference>
<evidence type="ECO:0000256" key="3">
    <source>
        <dbReference type="ARBA" id="ARBA00022833"/>
    </source>
</evidence>
<dbReference type="PhylomeDB" id="A0A060TDY9"/>
<dbReference type="EMBL" id="HG937694">
    <property type="protein sequence ID" value="CDP39014.1"/>
    <property type="molecule type" value="Genomic_DNA"/>
</dbReference>
<dbReference type="Gene3D" id="1.10.220.150">
    <property type="entry name" value="Arf GTPase activating protein"/>
    <property type="match status" value="1"/>
</dbReference>
<feature type="domain" description="PH" evidence="7">
    <location>
        <begin position="670"/>
        <end position="777"/>
    </location>
</feature>
<dbReference type="InterPro" id="IPR001849">
    <property type="entry name" value="PH_domain"/>
</dbReference>
<feature type="compositionally biased region" description="Basic and acidic residues" evidence="6">
    <location>
        <begin position="812"/>
        <end position="830"/>
    </location>
</feature>
<feature type="region of interest" description="Disordered" evidence="6">
    <location>
        <begin position="566"/>
        <end position="670"/>
    </location>
</feature>
<feature type="region of interest" description="Disordered" evidence="6">
    <location>
        <begin position="798"/>
        <end position="883"/>
    </location>
</feature>
<evidence type="ECO:0000256" key="6">
    <source>
        <dbReference type="SAM" id="MobiDB-lite"/>
    </source>
</evidence>
<dbReference type="Gene3D" id="2.30.29.30">
    <property type="entry name" value="Pleckstrin-homology domain (PH domain)/Phosphotyrosine-binding domain (PTB)"/>
    <property type="match status" value="1"/>
</dbReference>
<protein>
    <recommendedName>
        <fullName evidence="5">ADP-ribosylation factor GTPase-activating protein</fullName>
    </recommendedName>
</protein>
<comment type="function">
    <text evidence="5">GTPase-activating protein for the ADP ribosylation factor family.</text>
</comment>
<gene>
    <name evidence="9" type="ORF">GNLVRS02_ARAD1D47762g</name>
</gene>
<dbReference type="SMART" id="SM00233">
    <property type="entry name" value="PH"/>
    <property type="match status" value="1"/>
</dbReference>
<dbReference type="SUPFAM" id="SSF103657">
    <property type="entry name" value="BAR/IMD domain-like"/>
    <property type="match status" value="1"/>
</dbReference>
<accession>A0A060TDY9</accession>
<keyword evidence="5" id="KW-0343">GTPase activation</keyword>
<dbReference type="Pfam" id="PF00169">
    <property type="entry name" value="PH"/>
    <property type="match status" value="1"/>
</dbReference>
<evidence type="ECO:0000259" key="8">
    <source>
        <dbReference type="PROSITE" id="PS50115"/>
    </source>
</evidence>
<dbReference type="GO" id="GO:0008270">
    <property type="term" value="F:zinc ion binding"/>
    <property type="evidence" value="ECO:0007669"/>
    <property type="project" value="UniProtKB-KW"/>
</dbReference>
<sequence>MGAVSSVPNDPGSSLFLRNAHRFSISALNIHGASSDADITPTTVTTGKDNGPTITAKRSLSVNVNQTLKVSTDNDDTLIEYVQDPDPAAFPLVLKVPYAPNVMFSFSLSVDPQTTPLSNLTFISASSVKHLDDFITNEFFHNPNIQNEDNVVLLGDYSSPDHVNFVWHWTPPLTASKSGWKTVLCFAEYDKHNHTLQQLCRFTLWIQSPPPQSPPGTTTRLRIPSIPLMATSPSPPPGMSASSSSTFNNTISGPIATSGPSNAVATSPAAKLTDESPLEVYSPIAQRPEMDKELKVTVPRPADDSVAQPEDGPLFRATITSLEKRTGNLKIKIKKLLKRALLYHERLQALIEALALFSQSLRDVSDSEVPSFQSIVYHYFDASGHRDLMEFLRASSTDLSVHVIEPLRRLYEMEIKSFDLRKREFDDESSQYYSWLSRYLSMKQETKGKKKIESDSKYAEKRKAFELCRFDYYSYMQDLHGGRKQQDVTYHFALFAESQVNRLIAMSDKFKSSIKPQVDTVVGEVKDANKDWTRQRTEREVRRRALERSIISPSDLALSPTNLEKLSLSEAGGPPSFEHLNSARLGDDYNATSAPQPIPHRPSVKSSFSKSPGSGLRVATQSVENSASSVLSPTDQLVTPASVESHVWDNRSPNHTLDSSEGAPSDNGSQMRKEGLLWAMSRPGGVSDQLTNLKQAGWHKFWVVLAGGKLCEYTNWKQGLDLHNEPINLKVALVREARNAERRFCFEVVTPHYKRVYQAPNEDDMHSWIRAINNAITSSLEESTASSDTSNNKLQKVFSRASGSGSSTIYDEELRNPKVREDHDGDHDGGIQKIGRKISLHKNRGSGPANSTTVTQQSATQSANNTASPSQTGNQKDGSLLPTVRQVDPSNQYCADCGGSSNVEWISINLLAIVCIDCSGVHRSLGSHISKVRSLRLDTHSFTPEVLELLKCVSNGSVNKIWEHNLGQKPHINADNRAAFITGKYVERKYLQAVERPNAVLRQAVADRDVPGVLLALASRANPNSTVDSGEIEEPILIYSLRRSPPNATTFPITELLLLNSAQLPNKVSTTLSTGAQGYLRRKIGQTN</sequence>
<dbReference type="GO" id="GO:0005768">
    <property type="term" value="C:endosome"/>
    <property type="evidence" value="ECO:0007669"/>
    <property type="project" value="TreeGrafter"/>
</dbReference>
<keyword evidence="2 4" id="KW-0863">Zinc-finger</keyword>
<reference evidence="9" key="1">
    <citation type="submission" date="2014-02" db="EMBL/GenBank/DDBJ databases">
        <authorList>
            <person name="Genoscope - CEA"/>
        </authorList>
    </citation>
    <scope>NUCLEOTIDE SEQUENCE</scope>
    <source>
        <strain evidence="9">LS3</strain>
    </source>
</reference>
<name>A0A060TDY9_BLAAD</name>
<feature type="compositionally biased region" description="Basic residues" evidence="6">
    <location>
        <begin position="834"/>
        <end position="844"/>
    </location>
</feature>
<evidence type="ECO:0000256" key="4">
    <source>
        <dbReference type="PROSITE-ProRule" id="PRU00288"/>
    </source>
</evidence>
<feature type="compositionally biased region" description="Polar residues" evidence="6">
    <location>
        <begin position="865"/>
        <end position="877"/>
    </location>
</feature>
<evidence type="ECO:0000313" key="9">
    <source>
        <dbReference type="EMBL" id="CDP39014.1"/>
    </source>
</evidence>
<dbReference type="InterPro" id="IPR037278">
    <property type="entry name" value="ARFGAP/RecO"/>
</dbReference>
<keyword evidence="5" id="KW-0963">Cytoplasm</keyword>
<keyword evidence="5" id="KW-0677">Repeat</keyword>
<dbReference type="Pfam" id="PF16746">
    <property type="entry name" value="BAR_3"/>
    <property type="match status" value="1"/>
</dbReference>
<dbReference type="SUPFAM" id="SSF57863">
    <property type="entry name" value="ArfGap/RecO-like zinc finger"/>
    <property type="match status" value="1"/>
</dbReference>
<dbReference type="Gene3D" id="1.20.1270.60">
    <property type="entry name" value="Arfaptin homology (AH) domain/BAR domain"/>
    <property type="match status" value="1"/>
</dbReference>
<dbReference type="InterPro" id="IPR045258">
    <property type="entry name" value="ACAP1/2/3-like"/>
</dbReference>
<feature type="compositionally biased region" description="Low complexity" evidence="6">
    <location>
        <begin position="604"/>
        <end position="615"/>
    </location>
</feature>
<keyword evidence="3 5" id="KW-0862">Zinc</keyword>
<dbReference type="SUPFAM" id="SSF50729">
    <property type="entry name" value="PH domain-like"/>
    <property type="match status" value="1"/>
</dbReference>
<dbReference type="GO" id="GO:0006891">
    <property type="term" value="P:intra-Golgi vesicle-mediated transport"/>
    <property type="evidence" value="ECO:0007669"/>
    <property type="project" value="TreeGrafter"/>
</dbReference>
<dbReference type="GO" id="GO:0005802">
    <property type="term" value="C:trans-Golgi network"/>
    <property type="evidence" value="ECO:0007669"/>
    <property type="project" value="TreeGrafter"/>
</dbReference>
<dbReference type="CDD" id="cd08204">
    <property type="entry name" value="ArfGap"/>
    <property type="match status" value="1"/>
</dbReference>
<feature type="compositionally biased region" description="Low complexity" evidence="6">
    <location>
        <begin position="849"/>
        <end position="864"/>
    </location>
</feature>
<dbReference type="InterPro" id="IPR011993">
    <property type="entry name" value="PH-like_dom_sf"/>
</dbReference>
<feature type="compositionally biased region" description="Polar residues" evidence="6">
    <location>
        <begin position="619"/>
        <end position="639"/>
    </location>
</feature>
<dbReference type="AlphaFoldDB" id="A0A060TDY9"/>
<dbReference type="SMART" id="SM00105">
    <property type="entry name" value="ArfGap"/>
    <property type="match status" value="1"/>
</dbReference>
<evidence type="ECO:0000256" key="1">
    <source>
        <dbReference type="ARBA" id="ARBA00022723"/>
    </source>
</evidence>
<comment type="subcellular location">
    <subcellularLocation>
        <location evidence="5">Cytoplasm</location>
    </subcellularLocation>
</comment>